<feature type="transmembrane region" description="Helical" evidence="2">
    <location>
        <begin position="314"/>
        <end position="335"/>
    </location>
</feature>
<dbReference type="Gene3D" id="3.40.50.1820">
    <property type="entry name" value="alpha/beta hydrolase"/>
    <property type="match status" value="1"/>
</dbReference>
<feature type="transmembrane region" description="Helical" evidence="2">
    <location>
        <begin position="426"/>
        <end position="443"/>
    </location>
</feature>
<feature type="transmembrane region" description="Helical" evidence="2">
    <location>
        <begin position="174"/>
        <end position="194"/>
    </location>
</feature>
<feature type="transmembrane region" description="Helical" evidence="2">
    <location>
        <begin position="43"/>
        <end position="64"/>
    </location>
</feature>
<feature type="transmembrane region" description="Helical" evidence="2">
    <location>
        <begin position="226"/>
        <end position="251"/>
    </location>
</feature>
<keyword evidence="2" id="KW-1133">Transmembrane helix</keyword>
<keyword evidence="2" id="KW-0812">Transmembrane</keyword>
<evidence type="ECO:0008006" key="4">
    <source>
        <dbReference type="Google" id="ProtNLM"/>
    </source>
</evidence>
<feature type="region of interest" description="Disordered" evidence="1">
    <location>
        <begin position="136"/>
        <end position="164"/>
    </location>
</feature>
<feature type="transmembrane region" description="Helical" evidence="2">
    <location>
        <begin position="263"/>
        <end position="282"/>
    </location>
</feature>
<reference evidence="3" key="1">
    <citation type="submission" date="2021-01" db="EMBL/GenBank/DDBJ databases">
        <authorList>
            <person name="Corre E."/>
            <person name="Pelletier E."/>
            <person name="Niang G."/>
            <person name="Scheremetjew M."/>
            <person name="Finn R."/>
            <person name="Kale V."/>
            <person name="Holt S."/>
            <person name="Cochrane G."/>
            <person name="Meng A."/>
            <person name="Brown T."/>
            <person name="Cohen L."/>
        </authorList>
    </citation>
    <scope>NUCLEOTIDE SEQUENCE</scope>
</reference>
<feature type="transmembrane region" description="Helical" evidence="2">
    <location>
        <begin position="395"/>
        <end position="414"/>
    </location>
</feature>
<keyword evidence="2" id="KW-0472">Membrane</keyword>
<gene>
    <name evidence="3" type="ORF">NSCI0253_LOCUS17126</name>
</gene>
<dbReference type="EMBL" id="HBFQ01024271">
    <property type="protein sequence ID" value="CAD8842778.1"/>
    <property type="molecule type" value="Transcribed_RNA"/>
</dbReference>
<proteinExistence type="predicted"/>
<accession>A0A7S1A575</accession>
<evidence type="ECO:0000313" key="3">
    <source>
        <dbReference type="EMBL" id="CAD8842778.1"/>
    </source>
</evidence>
<feature type="transmembrane region" description="Helical" evidence="2">
    <location>
        <begin position="519"/>
        <end position="544"/>
    </location>
</feature>
<organism evidence="3">
    <name type="scientific">Noctiluca scintillans</name>
    <name type="common">Sea sparkle</name>
    <name type="synonym">Red tide dinoflagellate</name>
    <dbReference type="NCBI Taxonomy" id="2966"/>
    <lineage>
        <taxon>Eukaryota</taxon>
        <taxon>Sar</taxon>
        <taxon>Alveolata</taxon>
        <taxon>Dinophyceae</taxon>
        <taxon>Noctilucales</taxon>
        <taxon>Noctilucaceae</taxon>
        <taxon>Noctiluca</taxon>
    </lineage>
</organism>
<name>A0A7S1A575_NOCSC</name>
<feature type="transmembrane region" description="Helical" evidence="2">
    <location>
        <begin position="84"/>
        <end position="103"/>
    </location>
</feature>
<evidence type="ECO:0000256" key="2">
    <source>
        <dbReference type="SAM" id="Phobius"/>
    </source>
</evidence>
<dbReference type="AlphaFoldDB" id="A0A7S1A575"/>
<protein>
    <recommendedName>
        <fullName evidence="4">Fungal lipase-like domain-containing protein</fullName>
    </recommendedName>
</protein>
<dbReference type="SUPFAM" id="SSF53474">
    <property type="entry name" value="alpha/beta-Hydrolases"/>
    <property type="match status" value="1"/>
</dbReference>
<dbReference type="InterPro" id="IPR029058">
    <property type="entry name" value="AB_hydrolase_fold"/>
</dbReference>
<sequence>MFDLFETFLRVIAFIINTVSQTVPRYICVRVPLMPQLLCGGMFYLFTQALALLLIVGNGMIASLSTQVVHSAMEDTVPFFDRPLRALVVFYVYYCVFDFGYYFGYSMWTAAWEGAYDFPTVRLLILGKRSGETARDTATQTYSGEEDDSVSVTESPPNKAHTGSLHRRGVRRQMVIVIPWIMLVSLVTFMLAMLTHCQGWLGNSAGQDFTCAMFDPAARLNRNLRVAIFIMTCQLFQAWTAIFPSWCTAVIHAKQRLLSTACTVKLLLLLPLLLMRMSLWILKPVGLGLPQHLLYLGVPQYMIDNMVNMPHMDYVMDCGLIAGISSWLLLLNFVVSHPDNIGLSGFSVESLSQDYHIHTTMFKFTLLFWQTLHMLRGCVAHGLEHMMNDLVTITLIYPMLFCLIWTVTFVMIRVSLYKLGGRHQKLLFALGSTVLILVSWLLCELVDRGAYPLLTMFVWMHLCRQGLSMMHRWAKWATTMTRVTLRRRSTQIRFCTDPTRAESAQRRVSYQLQRQVGRLIVRIFLISVASFAAILVLCAVMATLQQRSGFFVEEGIIRWRPVDAGIQITNAGASVLTLTTHNASWKGNSTKVMRTDESGLVDVMGRSPSYAICGHQWHALQLVDFTLLSLLPYFKPTDHNNLPELLRRLMPHMDITITRLPGKHTRRRPWMELLLRRGEEEITIVVVAGTLVDRVEDYLENIRMWTEPVVLHIFQTVFPTIRAWPRSTTALVIGTMHQLLASMAVPDNQWQYREVLEHVRGIPVDREVVLTGHSLGGGIALIVGALSRRLAIAIQPPGVYHTLAKHQAQQDDTEIHVLHQKSFSLIVEGDVIQHFDHHGGLVQTLMCDQTDKSMTMGCHLLEGAICHLLWHCGDEAQRFTACQHEYQPMRMTMSVLNAVSDFISNTWRSSQIYQGMPELQSVIIAGVAVSASFVARYGAPWASSTPS</sequence>
<evidence type="ECO:0000256" key="1">
    <source>
        <dbReference type="SAM" id="MobiDB-lite"/>
    </source>
</evidence>